<keyword evidence="3" id="KW-0804">Transcription</keyword>
<keyword evidence="2 4" id="KW-0238">DNA-binding</keyword>
<feature type="compositionally biased region" description="Polar residues" evidence="5">
    <location>
        <begin position="187"/>
        <end position="197"/>
    </location>
</feature>
<sequence>MELFEQRGYDAVTYTDIAAAADVATKTVFNYFPTKEDLVLGSRRRLEQALLDAVAQREPGVSALSAVLDCTLVVLKELESLPKRRRERFHSVLTSSPTLTERLRSRTLETERTLAQHLAMESGAAPGDLRPALAASSLMALWHLAFFANGSCGATEAPGKPAEERIRDAARLLAEGLSTLGEEKSGRQSGQSGPPTI</sequence>
<evidence type="ECO:0000256" key="3">
    <source>
        <dbReference type="ARBA" id="ARBA00023163"/>
    </source>
</evidence>
<gene>
    <name evidence="7" type="ORF">GCM10007898_26060</name>
</gene>
<dbReference type="PANTHER" id="PTHR30055">
    <property type="entry name" value="HTH-TYPE TRANSCRIPTIONAL REGULATOR RUTR"/>
    <property type="match status" value="1"/>
</dbReference>
<name>A0ABQ5XCR3_9GAMM</name>
<dbReference type="Gene3D" id="1.10.357.10">
    <property type="entry name" value="Tetracycline Repressor, domain 2"/>
    <property type="match status" value="1"/>
</dbReference>
<keyword evidence="8" id="KW-1185">Reference proteome</keyword>
<dbReference type="Pfam" id="PF00440">
    <property type="entry name" value="TetR_N"/>
    <property type="match status" value="1"/>
</dbReference>
<evidence type="ECO:0000313" key="8">
    <source>
        <dbReference type="Proteomes" id="UP001156627"/>
    </source>
</evidence>
<dbReference type="InterPro" id="IPR009057">
    <property type="entry name" value="Homeodomain-like_sf"/>
</dbReference>
<dbReference type="InterPro" id="IPR001647">
    <property type="entry name" value="HTH_TetR"/>
</dbReference>
<evidence type="ECO:0000259" key="6">
    <source>
        <dbReference type="PROSITE" id="PS50977"/>
    </source>
</evidence>
<proteinExistence type="predicted"/>
<evidence type="ECO:0000256" key="1">
    <source>
        <dbReference type="ARBA" id="ARBA00023015"/>
    </source>
</evidence>
<accession>A0ABQ5XCR3</accession>
<evidence type="ECO:0000256" key="4">
    <source>
        <dbReference type="PROSITE-ProRule" id="PRU00335"/>
    </source>
</evidence>
<evidence type="ECO:0000256" key="5">
    <source>
        <dbReference type="SAM" id="MobiDB-lite"/>
    </source>
</evidence>
<dbReference type="EMBL" id="BSOA01000028">
    <property type="protein sequence ID" value="GLQ89034.1"/>
    <property type="molecule type" value="Genomic_DNA"/>
</dbReference>
<protein>
    <submittedName>
        <fullName evidence="7">TetR family transcriptional regulator</fullName>
    </submittedName>
</protein>
<reference evidence="8" key="1">
    <citation type="journal article" date="2019" name="Int. J. Syst. Evol. Microbiol.">
        <title>The Global Catalogue of Microorganisms (GCM) 10K type strain sequencing project: providing services to taxonomists for standard genome sequencing and annotation.</title>
        <authorList>
            <consortium name="The Broad Institute Genomics Platform"/>
            <consortium name="The Broad Institute Genome Sequencing Center for Infectious Disease"/>
            <person name="Wu L."/>
            <person name="Ma J."/>
        </authorList>
    </citation>
    <scope>NUCLEOTIDE SEQUENCE [LARGE SCALE GENOMIC DNA]</scope>
    <source>
        <strain evidence="8">NBRC 111981</strain>
    </source>
</reference>
<dbReference type="PANTHER" id="PTHR30055:SF234">
    <property type="entry name" value="HTH-TYPE TRANSCRIPTIONAL REGULATOR BETI"/>
    <property type="match status" value="1"/>
</dbReference>
<evidence type="ECO:0000313" key="7">
    <source>
        <dbReference type="EMBL" id="GLQ89034.1"/>
    </source>
</evidence>
<feature type="domain" description="HTH tetR-type" evidence="6">
    <location>
        <begin position="1"/>
        <end position="50"/>
    </location>
</feature>
<dbReference type="InterPro" id="IPR050109">
    <property type="entry name" value="HTH-type_TetR-like_transc_reg"/>
</dbReference>
<dbReference type="SUPFAM" id="SSF46689">
    <property type="entry name" value="Homeodomain-like"/>
    <property type="match status" value="1"/>
</dbReference>
<keyword evidence="1" id="KW-0805">Transcription regulation</keyword>
<evidence type="ECO:0000256" key="2">
    <source>
        <dbReference type="ARBA" id="ARBA00023125"/>
    </source>
</evidence>
<comment type="caution">
    <text evidence="7">The sequence shown here is derived from an EMBL/GenBank/DDBJ whole genome shotgun (WGS) entry which is preliminary data.</text>
</comment>
<organism evidence="7 8">
    <name type="scientific">Dyella flagellata</name>
    <dbReference type="NCBI Taxonomy" id="1867833"/>
    <lineage>
        <taxon>Bacteria</taxon>
        <taxon>Pseudomonadati</taxon>
        <taxon>Pseudomonadota</taxon>
        <taxon>Gammaproteobacteria</taxon>
        <taxon>Lysobacterales</taxon>
        <taxon>Rhodanobacteraceae</taxon>
        <taxon>Dyella</taxon>
    </lineage>
</organism>
<feature type="region of interest" description="Disordered" evidence="5">
    <location>
        <begin position="177"/>
        <end position="197"/>
    </location>
</feature>
<dbReference type="Proteomes" id="UP001156627">
    <property type="component" value="Unassembled WGS sequence"/>
</dbReference>
<dbReference type="Gene3D" id="1.10.10.60">
    <property type="entry name" value="Homeodomain-like"/>
    <property type="match status" value="1"/>
</dbReference>
<feature type="DNA-binding region" description="H-T-H motif" evidence="4">
    <location>
        <begin position="13"/>
        <end position="32"/>
    </location>
</feature>
<dbReference type="PROSITE" id="PS50977">
    <property type="entry name" value="HTH_TETR_2"/>
    <property type="match status" value="1"/>
</dbReference>